<dbReference type="Pfam" id="PF12915">
    <property type="entry name" value="DUF3833"/>
    <property type="match status" value="1"/>
</dbReference>
<keyword evidence="2" id="KW-1185">Reference proteome</keyword>
<organism evidence="1 2">
    <name type="scientific">Dickeya poaceiphila</name>
    <dbReference type="NCBI Taxonomy" id="568768"/>
    <lineage>
        <taxon>Bacteria</taxon>
        <taxon>Pseudomonadati</taxon>
        <taxon>Pseudomonadota</taxon>
        <taxon>Gammaproteobacteria</taxon>
        <taxon>Enterobacterales</taxon>
        <taxon>Pectobacteriaceae</taxon>
        <taxon>Dickeya</taxon>
    </lineage>
</organism>
<dbReference type="PROSITE" id="PS51257">
    <property type="entry name" value="PROKAR_LIPOPROTEIN"/>
    <property type="match status" value="1"/>
</dbReference>
<dbReference type="EMBL" id="CP042220">
    <property type="protein sequence ID" value="QDX31237.1"/>
    <property type="molecule type" value="Genomic_DNA"/>
</dbReference>
<gene>
    <name evidence="1" type="ORF">Dpoa569_0003229</name>
</gene>
<dbReference type="AlphaFoldDB" id="A0A5B8IHP8"/>
<sequence length="177" mass="20637">MIRFLILSLTVLMLLAGCRTDIHDYRDRQPLFDIFRYFQGQTEAWGMVQAHCGQQLRRFHVVMHGDVEGDTLTLNERFVYDDGEQQRRIWHIRRISSDNYEGTAEDIEGIARGQAAGNAFHWQYSMNVKVDGTTWLLDFDDWMFLQDGIHLFNKTEMKKFGITAGYVTLFFSKGATP</sequence>
<name>A0A5B8IHP8_9GAMM</name>
<dbReference type="OrthoDB" id="5296954at2"/>
<reference evidence="1 2" key="1">
    <citation type="journal article" date="2019" name="Environ. Microbiol.">
        <title>The phytopathogenic nature of Dickeya aquatica 174/2 and the dynamic early evolution of Dickeya pathogenicity.</title>
        <authorList>
            <person name="Duprey A."/>
            <person name="Taib N."/>
            <person name="Leonard S."/>
            <person name="Garin T."/>
            <person name="Flandrois J.P."/>
            <person name="Nasser W."/>
            <person name="Brochier-Armanet C."/>
            <person name="Reverchon S."/>
        </authorList>
    </citation>
    <scope>NUCLEOTIDE SEQUENCE [LARGE SCALE GENOMIC DNA]</scope>
    <source>
        <strain evidence="1 2">NCPPB 569</strain>
    </source>
</reference>
<protein>
    <submittedName>
        <fullName evidence="1">DUF3833 domain-containing protein</fullName>
    </submittedName>
</protein>
<dbReference type="InterPro" id="IPR024409">
    <property type="entry name" value="DUF3833"/>
</dbReference>
<accession>A0A5B8IHP8</accession>
<dbReference type="Proteomes" id="UP000320591">
    <property type="component" value="Chromosome"/>
</dbReference>
<proteinExistence type="predicted"/>
<dbReference type="RefSeq" id="WP_042868710.1">
    <property type="nucleotide sequence ID" value="NZ_CM001975.1"/>
</dbReference>
<evidence type="ECO:0000313" key="2">
    <source>
        <dbReference type="Proteomes" id="UP000320591"/>
    </source>
</evidence>
<dbReference type="KEGG" id="dic:Dpoa569_0003229"/>
<dbReference type="STRING" id="568768.GCA_000406125_00730"/>
<evidence type="ECO:0000313" key="1">
    <source>
        <dbReference type="EMBL" id="QDX31237.1"/>
    </source>
</evidence>